<dbReference type="eggNOG" id="COG1523">
    <property type="taxonomic scope" value="Bacteria"/>
</dbReference>
<dbReference type="GO" id="GO:0005980">
    <property type="term" value="P:glycogen catabolic process"/>
    <property type="evidence" value="ECO:0007669"/>
    <property type="project" value="InterPro"/>
</dbReference>
<dbReference type="Proteomes" id="UP000030013">
    <property type="component" value="Unassembled WGS sequence"/>
</dbReference>
<organism evidence="6 7">
    <name type="scientific">Knoellia aerolata DSM 18566</name>
    <dbReference type="NCBI Taxonomy" id="1385519"/>
    <lineage>
        <taxon>Bacteria</taxon>
        <taxon>Bacillati</taxon>
        <taxon>Actinomycetota</taxon>
        <taxon>Actinomycetes</taxon>
        <taxon>Micrococcales</taxon>
        <taxon>Intrasporangiaceae</taxon>
        <taxon>Knoellia</taxon>
    </lineage>
</organism>
<feature type="region of interest" description="Disordered" evidence="4">
    <location>
        <begin position="667"/>
        <end position="686"/>
    </location>
</feature>
<dbReference type="SUPFAM" id="SSF51445">
    <property type="entry name" value="(Trans)glycosidases"/>
    <property type="match status" value="1"/>
</dbReference>
<dbReference type="CDD" id="cd11326">
    <property type="entry name" value="AmyAc_Glg_debranch"/>
    <property type="match status" value="1"/>
</dbReference>
<dbReference type="InterPro" id="IPR014756">
    <property type="entry name" value="Ig_E-set"/>
</dbReference>
<dbReference type="NCBIfam" id="TIGR02100">
    <property type="entry name" value="glgX_debranch"/>
    <property type="match status" value="1"/>
</dbReference>
<dbReference type="InterPro" id="IPR006047">
    <property type="entry name" value="GH13_cat_dom"/>
</dbReference>
<proteinExistence type="inferred from homology"/>
<keyword evidence="2" id="KW-0378">Hydrolase</keyword>
<name>A0A0A0JZU8_9MICO</name>
<accession>A0A0A0JZU8</accession>
<dbReference type="Gene3D" id="2.60.40.1180">
    <property type="entry name" value="Golgi alpha-mannosidase II"/>
    <property type="match status" value="1"/>
</dbReference>
<dbReference type="Pfam" id="PF02922">
    <property type="entry name" value="CBM_48"/>
    <property type="match status" value="1"/>
</dbReference>
<keyword evidence="3" id="KW-0326">Glycosidase</keyword>
<dbReference type="InterPro" id="IPR017853">
    <property type="entry name" value="GH"/>
</dbReference>
<gene>
    <name evidence="6" type="ORF">N801_11155</name>
</gene>
<comment type="caution">
    <text evidence="6">The sequence shown here is derived from an EMBL/GenBank/DDBJ whole genome shotgun (WGS) entry which is preliminary data.</text>
</comment>
<evidence type="ECO:0000259" key="5">
    <source>
        <dbReference type="SMART" id="SM00642"/>
    </source>
</evidence>
<dbReference type="CDD" id="cd02856">
    <property type="entry name" value="E_set_GDE_Isoamylase_N"/>
    <property type="match status" value="1"/>
</dbReference>
<dbReference type="Gene3D" id="2.60.40.10">
    <property type="entry name" value="Immunoglobulins"/>
    <property type="match status" value="1"/>
</dbReference>
<evidence type="ECO:0000256" key="4">
    <source>
        <dbReference type="SAM" id="MobiDB-lite"/>
    </source>
</evidence>
<dbReference type="GO" id="GO:0004135">
    <property type="term" value="F:amylo-alpha-1,6-glucosidase activity"/>
    <property type="evidence" value="ECO:0007669"/>
    <property type="project" value="InterPro"/>
</dbReference>
<sequence>MWPGRHFPLGATPDAEGTNFTLASQVAQKVVLCLFDEAGHEDQVTLREYDSGVWHGYLPGVGVGQRYGYRVHGAYDPSRGLRCNAAKLLLDPYARAFDGTVRWGPEVFDYDWNAPDTISAMDSAAHVPKSLVVDPTFDWAADVVPRTSYADSVIYEVHVKGFTATHPGVPPELRGTYAGMAHPAAVEHLTSLGVTAVELLPVHEFITASAQAHSGLSNYWGYNTIGFFAPHEEYSAASRAGWVGGQVREFQQMVVALHAAGIEVILDVVYNHTAEGDQLGPTLCFRGIDNHAYYRVDPVDPSRYLDTTGTGNSYNADDHTCLRLIMDSLRYWVTEMHVDGFRFDLATALARVDGGFERLSSFFALIDQDPVISRVKLIAEPWDVGQWDSYSVGAFPDTWSEWNGRYRDTVRGFWSGRPATLPELATRVAGSSDIYGPTRRRPHASINYVTCHDGFTLHDLVSFASKHNDANGEGNRDGTNDNISWNHGVEGPTEDPVVTAARSRDVRAMLMTLFLSRGVPMLLGGDELGRTQRGNNNAYCQDNEISWFDWQHVDEDLLAFVRRVIAMRRAHPVLRRRRYLADPGYSVWFAPDGQPMSPAMWQDPARRSVAVFVDGTVAPDHDRWGEPLLDRNLLVLVNGEADPVGFRIPDTSPSGGPSRLWRLELDTSLPGSAPAPSSTPLAGAGSTVLAPGRSLLVHWSTGEEG</sequence>
<comment type="similarity">
    <text evidence="1">Belongs to the glycosyl hydrolase 13 family.</text>
</comment>
<evidence type="ECO:0000313" key="6">
    <source>
        <dbReference type="EMBL" id="KGN42718.1"/>
    </source>
</evidence>
<dbReference type="InterPro" id="IPR044505">
    <property type="entry name" value="GlgX_Isoamylase_N_E_set"/>
</dbReference>
<dbReference type="InterPro" id="IPR013783">
    <property type="entry name" value="Ig-like_fold"/>
</dbReference>
<dbReference type="InterPro" id="IPR004193">
    <property type="entry name" value="Glyco_hydro_13_N"/>
</dbReference>
<dbReference type="InterPro" id="IPR011837">
    <property type="entry name" value="Glycogen_debranch_GlgX"/>
</dbReference>
<reference evidence="6 7" key="1">
    <citation type="submission" date="2013-08" db="EMBL/GenBank/DDBJ databases">
        <title>The genome sequence of Knoellia aerolata.</title>
        <authorList>
            <person name="Zhu W."/>
            <person name="Wang G."/>
        </authorList>
    </citation>
    <scope>NUCLEOTIDE SEQUENCE [LARGE SCALE GENOMIC DNA]</scope>
    <source>
        <strain evidence="6 7">DSM 18566</strain>
    </source>
</reference>
<feature type="domain" description="Glycosyl hydrolase family 13 catalytic" evidence="5">
    <location>
        <begin position="156"/>
        <end position="568"/>
    </location>
</feature>
<dbReference type="PANTHER" id="PTHR43002">
    <property type="entry name" value="GLYCOGEN DEBRANCHING ENZYME"/>
    <property type="match status" value="1"/>
</dbReference>
<dbReference type="InterPro" id="IPR013780">
    <property type="entry name" value="Glyco_hydro_b"/>
</dbReference>
<evidence type="ECO:0000256" key="3">
    <source>
        <dbReference type="ARBA" id="ARBA00023295"/>
    </source>
</evidence>
<keyword evidence="7" id="KW-1185">Reference proteome</keyword>
<evidence type="ECO:0000256" key="2">
    <source>
        <dbReference type="ARBA" id="ARBA00022801"/>
    </source>
</evidence>
<dbReference type="EMBL" id="AVPL01000002">
    <property type="protein sequence ID" value="KGN42718.1"/>
    <property type="molecule type" value="Genomic_DNA"/>
</dbReference>
<evidence type="ECO:0000313" key="7">
    <source>
        <dbReference type="Proteomes" id="UP000030013"/>
    </source>
</evidence>
<protein>
    <submittedName>
        <fullName evidence="6">Glycogen debranching protein</fullName>
    </submittedName>
</protein>
<dbReference type="AlphaFoldDB" id="A0A0A0JZU8"/>
<dbReference type="SUPFAM" id="SSF51011">
    <property type="entry name" value="Glycosyl hydrolase domain"/>
    <property type="match status" value="1"/>
</dbReference>
<dbReference type="SMART" id="SM00642">
    <property type="entry name" value="Aamy"/>
    <property type="match status" value="1"/>
</dbReference>
<dbReference type="Gene3D" id="3.20.20.80">
    <property type="entry name" value="Glycosidases"/>
    <property type="match status" value="1"/>
</dbReference>
<dbReference type="STRING" id="1385519.N801_11155"/>
<evidence type="ECO:0000256" key="1">
    <source>
        <dbReference type="ARBA" id="ARBA00008061"/>
    </source>
</evidence>
<dbReference type="SUPFAM" id="SSF81296">
    <property type="entry name" value="E set domains"/>
    <property type="match status" value="1"/>
</dbReference>